<gene>
    <name evidence="5" type="ORF">ENV54_07475</name>
</gene>
<dbReference type="SUPFAM" id="SSF53822">
    <property type="entry name" value="Periplasmic binding protein-like I"/>
    <property type="match status" value="1"/>
</dbReference>
<proteinExistence type="inferred from homology"/>
<name>A0A7C4AS38_9BACT</name>
<evidence type="ECO:0000256" key="1">
    <source>
        <dbReference type="ARBA" id="ARBA00010062"/>
    </source>
</evidence>
<organism evidence="5">
    <name type="scientific">Desulfomonile tiedjei</name>
    <dbReference type="NCBI Taxonomy" id="2358"/>
    <lineage>
        <taxon>Bacteria</taxon>
        <taxon>Pseudomonadati</taxon>
        <taxon>Thermodesulfobacteriota</taxon>
        <taxon>Desulfomonilia</taxon>
        <taxon>Desulfomonilales</taxon>
        <taxon>Desulfomonilaceae</taxon>
        <taxon>Desulfomonile</taxon>
    </lineage>
</organism>
<evidence type="ECO:0000313" key="5">
    <source>
        <dbReference type="EMBL" id="HGH61120.1"/>
    </source>
</evidence>
<dbReference type="PANTHER" id="PTHR47235:SF1">
    <property type="entry name" value="BLR6548 PROTEIN"/>
    <property type="match status" value="1"/>
</dbReference>
<dbReference type="InterPro" id="IPR028081">
    <property type="entry name" value="Leu-bd"/>
</dbReference>
<dbReference type="InterPro" id="IPR028082">
    <property type="entry name" value="Peripla_BP_I"/>
</dbReference>
<comment type="caution">
    <text evidence="5">The sequence shown here is derived from an EMBL/GenBank/DDBJ whole genome shotgun (WGS) entry which is preliminary data.</text>
</comment>
<feature type="chain" id="PRO_5028078986" description="Leucine-binding protein domain-containing protein" evidence="3">
    <location>
        <begin position="24"/>
        <end position="397"/>
    </location>
</feature>
<evidence type="ECO:0000256" key="3">
    <source>
        <dbReference type="SAM" id="SignalP"/>
    </source>
</evidence>
<dbReference type="Gene3D" id="3.40.50.2300">
    <property type="match status" value="2"/>
</dbReference>
<reference evidence="5" key="1">
    <citation type="journal article" date="2020" name="mSystems">
        <title>Genome- and Community-Level Interaction Insights into Carbon Utilization and Element Cycling Functions of Hydrothermarchaeota in Hydrothermal Sediment.</title>
        <authorList>
            <person name="Zhou Z."/>
            <person name="Liu Y."/>
            <person name="Xu W."/>
            <person name="Pan J."/>
            <person name="Luo Z.H."/>
            <person name="Li M."/>
        </authorList>
    </citation>
    <scope>NUCLEOTIDE SEQUENCE [LARGE SCALE GENOMIC DNA]</scope>
    <source>
        <strain evidence="5">SpSt-769</strain>
    </source>
</reference>
<dbReference type="AlphaFoldDB" id="A0A7C4AS38"/>
<accession>A0A7C4AS38</accession>
<sequence length="397" mass="43091">MNIRRTVLALSMALLLIGGAAWAADVPGVTDTEVVIGCTTPLSGPAALWGTTGMGMKAWADYINDQGGIHGRKIKFIMKDDAYNPTRGMANLQEMKGSVFAVCGVLGTAILNASKDFYAENKLPLITAYADIRIWQAMPREKLKYVFIAYPDYGDEAEYLAKYAMEKLGAKKIALFYQNDDYGKHALEGLNKALAESSGKAQLVGAVPYELSERALGNHALKLKESGADTVLIYTTPTHGALILKEIHKIGYKPKALTTFTLGDPIMYKLAGEAWEGTYIALPGNSGLPGADPEADRVVDILLKYDPSLKGKEYLALFGAVSMMHAVEGLKNAGRDLTPEALVKGMEMIKDWKPEGLGAPVTYGPDRRHGVNASRMSQAKGGKHVPLEEFTIFKPRF</sequence>
<dbReference type="Pfam" id="PF13458">
    <property type="entry name" value="Peripla_BP_6"/>
    <property type="match status" value="1"/>
</dbReference>
<feature type="domain" description="Leucine-binding protein" evidence="4">
    <location>
        <begin position="34"/>
        <end position="382"/>
    </location>
</feature>
<dbReference type="PANTHER" id="PTHR47235">
    <property type="entry name" value="BLR6548 PROTEIN"/>
    <property type="match status" value="1"/>
</dbReference>
<dbReference type="EMBL" id="DTGT01000237">
    <property type="protein sequence ID" value="HGH61120.1"/>
    <property type="molecule type" value="Genomic_DNA"/>
</dbReference>
<keyword evidence="2 3" id="KW-0732">Signal</keyword>
<feature type="signal peptide" evidence="3">
    <location>
        <begin position="1"/>
        <end position="23"/>
    </location>
</feature>
<evidence type="ECO:0000259" key="4">
    <source>
        <dbReference type="Pfam" id="PF13458"/>
    </source>
</evidence>
<protein>
    <recommendedName>
        <fullName evidence="4">Leucine-binding protein domain-containing protein</fullName>
    </recommendedName>
</protein>
<dbReference type="CDD" id="cd06343">
    <property type="entry name" value="PBP1_ABC_ligand_binding-like"/>
    <property type="match status" value="1"/>
</dbReference>
<evidence type="ECO:0000256" key="2">
    <source>
        <dbReference type="ARBA" id="ARBA00022729"/>
    </source>
</evidence>
<comment type="similarity">
    <text evidence="1">Belongs to the leucine-binding protein family.</text>
</comment>